<sequence length="50" mass="5947">MSKRAHRFSFFYDRLISPKKHICAHVLARPCPTDSYKAIFVFHSIKMHAR</sequence>
<dbReference type="Proteomes" id="UP000321570">
    <property type="component" value="Unassembled WGS sequence"/>
</dbReference>
<dbReference type="EMBL" id="CABIJS010000654">
    <property type="protein sequence ID" value="VUZ54454.1"/>
    <property type="molecule type" value="Genomic_DNA"/>
</dbReference>
<gene>
    <name evidence="1" type="ORF">WMSIL1_LOCUS12555</name>
</gene>
<dbReference type="AlphaFoldDB" id="A0A564Z6N1"/>
<protein>
    <submittedName>
        <fullName evidence="1">Uncharacterized protein</fullName>
    </submittedName>
</protein>
<accession>A0A564Z6N1</accession>
<organism evidence="1 2">
    <name type="scientific">Hymenolepis diminuta</name>
    <name type="common">Rat tapeworm</name>
    <dbReference type="NCBI Taxonomy" id="6216"/>
    <lineage>
        <taxon>Eukaryota</taxon>
        <taxon>Metazoa</taxon>
        <taxon>Spiralia</taxon>
        <taxon>Lophotrochozoa</taxon>
        <taxon>Platyhelminthes</taxon>
        <taxon>Cestoda</taxon>
        <taxon>Eucestoda</taxon>
        <taxon>Cyclophyllidea</taxon>
        <taxon>Hymenolepididae</taxon>
        <taxon>Hymenolepis</taxon>
    </lineage>
</organism>
<evidence type="ECO:0000313" key="1">
    <source>
        <dbReference type="EMBL" id="VUZ54454.1"/>
    </source>
</evidence>
<proteinExistence type="predicted"/>
<name>A0A564Z6N1_HYMDI</name>
<evidence type="ECO:0000313" key="2">
    <source>
        <dbReference type="Proteomes" id="UP000321570"/>
    </source>
</evidence>
<keyword evidence="2" id="KW-1185">Reference proteome</keyword>
<reference evidence="1 2" key="1">
    <citation type="submission" date="2019-07" db="EMBL/GenBank/DDBJ databases">
        <authorList>
            <person name="Jastrzebski P J."/>
            <person name="Paukszto L."/>
            <person name="Jastrzebski P J."/>
        </authorList>
    </citation>
    <scope>NUCLEOTIDE SEQUENCE [LARGE SCALE GENOMIC DNA]</scope>
    <source>
        <strain evidence="1 2">WMS-il1</strain>
    </source>
</reference>